<dbReference type="GO" id="GO:0006511">
    <property type="term" value="P:ubiquitin-dependent protein catabolic process"/>
    <property type="evidence" value="ECO:0007669"/>
    <property type="project" value="TreeGrafter"/>
</dbReference>
<protein>
    <recommendedName>
        <fullName evidence="3">HECT-type E3 ubiquitin transferase</fullName>
        <ecNumber evidence="3">2.3.2.26</ecNumber>
    </recommendedName>
</protein>
<keyword evidence="9" id="KW-1185">Reference proteome</keyword>
<evidence type="ECO:0000259" key="7">
    <source>
        <dbReference type="PROSITE" id="PS50237"/>
    </source>
</evidence>
<feature type="active site" description="Glycyl thioester intermediate" evidence="6">
    <location>
        <position position="154"/>
    </location>
</feature>
<evidence type="ECO:0000256" key="3">
    <source>
        <dbReference type="ARBA" id="ARBA00012485"/>
    </source>
</evidence>
<dbReference type="GO" id="GO:0016567">
    <property type="term" value="P:protein ubiquitination"/>
    <property type="evidence" value="ECO:0007669"/>
    <property type="project" value="TreeGrafter"/>
</dbReference>
<dbReference type="GO" id="GO:0061630">
    <property type="term" value="F:ubiquitin protein ligase activity"/>
    <property type="evidence" value="ECO:0007669"/>
    <property type="project" value="UniProtKB-EC"/>
</dbReference>
<dbReference type="AlphaFoldDB" id="A0A836CFB7"/>
<name>A0A836CFB7_9STRA</name>
<dbReference type="OrthoDB" id="5981550at2759"/>
<proteinExistence type="predicted"/>
<dbReference type="Proteomes" id="UP000664859">
    <property type="component" value="Unassembled WGS sequence"/>
</dbReference>
<dbReference type="PANTHER" id="PTHR11254">
    <property type="entry name" value="HECT DOMAIN UBIQUITIN-PROTEIN LIGASE"/>
    <property type="match status" value="1"/>
</dbReference>
<dbReference type="EC" id="2.3.2.26" evidence="3"/>
<dbReference type="Pfam" id="PF00632">
    <property type="entry name" value="HECT"/>
    <property type="match status" value="1"/>
</dbReference>
<dbReference type="PANTHER" id="PTHR11254:SF444">
    <property type="entry name" value="HECT DOMAIN CONTAINING UBIQUITIN LIGASE"/>
    <property type="match status" value="1"/>
</dbReference>
<reference evidence="8" key="1">
    <citation type="submission" date="2021-02" db="EMBL/GenBank/DDBJ databases">
        <title>First Annotated Genome of the Yellow-green Alga Tribonema minus.</title>
        <authorList>
            <person name="Mahan K.M."/>
        </authorList>
    </citation>
    <scope>NUCLEOTIDE SEQUENCE</scope>
    <source>
        <strain evidence="8">UTEX B ZZ1240</strain>
    </source>
</reference>
<keyword evidence="4" id="KW-0808">Transferase</keyword>
<comment type="pathway">
    <text evidence="2">Protein modification; protein ubiquitination.</text>
</comment>
<dbReference type="InterPro" id="IPR050409">
    <property type="entry name" value="E3_ubiq-protein_ligase"/>
</dbReference>
<evidence type="ECO:0000256" key="6">
    <source>
        <dbReference type="PROSITE-ProRule" id="PRU00104"/>
    </source>
</evidence>
<gene>
    <name evidence="8" type="ORF">JKP88DRAFT_163345</name>
</gene>
<keyword evidence="5 6" id="KW-0833">Ubl conjugation pathway</keyword>
<comment type="catalytic activity">
    <reaction evidence="1">
        <text>S-ubiquitinyl-[E2 ubiquitin-conjugating enzyme]-L-cysteine + [acceptor protein]-L-lysine = [E2 ubiquitin-conjugating enzyme]-L-cysteine + N(6)-ubiquitinyl-[acceptor protein]-L-lysine.</text>
        <dbReference type="EC" id="2.3.2.26"/>
    </reaction>
</comment>
<evidence type="ECO:0000256" key="2">
    <source>
        <dbReference type="ARBA" id="ARBA00004906"/>
    </source>
</evidence>
<dbReference type="Gene3D" id="3.30.2410.10">
    <property type="entry name" value="Hect, E3 ligase catalytic domain"/>
    <property type="match status" value="1"/>
</dbReference>
<evidence type="ECO:0000313" key="8">
    <source>
        <dbReference type="EMBL" id="KAG5184390.1"/>
    </source>
</evidence>
<feature type="domain" description="HECT" evidence="7">
    <location>
        <begin position="1"/>
        <end position="185"/>
    </location>
</feature>
<accession>A0A836CFB7</accession>
<sequence>QAPVTLDNVEDFVRKLCFNQYMKPRAKALYWITQGFGSHDTHFPTLSMFTREELREMYSGNETVSEADFVACLSFEDANSYKWSSRAMRATRGYLLEAIQDEAFRKQLLRWSTGYTAIPYAVNKKFIIKVQPGIRTSDGRVTIHQDRLPEASTCFNELRLPSYSSLAKLQEAMATAMAVNTFNVQ</sequence>
<evidence type="ECO:0000256" key="4">
    <source>
        <dbReference type="ARBA" id="ARBA00022679"/>
    </source>
</evidence>
<evidence type="ECO:0000313" key="9">
    <source>
        <dbReference type="Proteomes" id="UP000664859"/>
    </source>
</evidence>
<dbReference type="GO" id="GO:0005737">
    <property type="term" value="C:cytoplasm"/>
    <property type="evidence" value="ECO:0007669"/>
    <property type="project" value="TreeGrafter"/>
</dbReference>
<comment type="caution">
    <text evidence="8">The sequence shown here is derived from an EMBL/GenBank/DDBJ whole genome shotgun (WGS) entry which is preliminary data.</text>
</comment>
<dbReference type="InterPro" id="IPR035983">
    <property type="entry name" value="Hect_E3_ubiquitin_ligase"/>
</dbReference>
<feature type="non-terminal residue" evidence="8">
    <location>
        <position position="1"/>
    </location>
</feature>
<evidence type="ECO:0000256" key="5">
    <source>
        <dbReference type="ARBA" id="ARBA00022786"/>
    </source>
</evidence>
<dbReference type="SUPFAM" id="SSF56204">
    <property type="entry name" value="Hect, E3 ligase catalytic domain"/>
    <property type="match status" value="1"/>
</dbReference>
<organism evidence="8 9">
    <name type="scientific">Tribonema minus</name>
    <dbReference type="NCBI Taxonomy" id="303371"/>
    <lineage>
        <taxon>Eukaryota</taxon>
        <taxon>Sar</taxon>
        <taxon>Stramenopiles</taxon>
        <taxon>Ochrophyta</taxon>
        <taxon>PX clade</taxon>
        <taxon>Xanthophyceae</taxon>
        <taxon>Tribonematales</taxon>
        <taxon>Tribonemataceae</taxon>
        <taxon>Tribonema</taxon>
    </lineage>
</organism>
<dbReference type="PROSITE" id="PS50237">
    <property type="entry name" value="HECT"/>
    <property type="match status" value="1"/>
</dbReference>
<dbReference type="EMBL" id="JAFCMP010000168">
    <property type="protein sequence ID" value="KAG5184390.1"/>
    <property type="molecule type" value="Genomic_DNA"/>
</dbReference>
<dbReference type="InterPro" id="IPR000569">
    <property type="entry name" value="HECT_dom"/>
</dbReference>
<evidence type="ECO:0000256" key="1">
    <source>
        <dbReference type="ARBA" id="ARBA00000885"/>
    </source>
</evidence>